<evidence type="ECO:0000256" key="6">
    <source>
        <dbReference type="ARBA" id="ARBA00023015"/>
    </source>
</evidence>
<dbReference type="PANTHER" id="PTHR10747">
    <property type="entry name" value="TRANSCRIPTION FACTOR COE FAMILY MEMBER"/>
    <property type="match status" value="1"/>
</dbReference>
<dbReference type="FunFam" id="1.10.287.4280:FF:000001">
    <property type="entry name" value="transcription factor COE1 isoform X2"/>
    <property type="match status" value="1"/>
</dbReference>
<dbReference type="InterPro" id="IPR038173">
    <property type="entry name" value="COE_DBD_sf"/>
</dbReference>
<evidence type="ECO:0000256" key="3">
    <source>
        <dbReference type="ARBA" id="ARBA00022723"/>
    </source>
</evidence>
<evidence type="ECO:0000256" key="9">
    <source>
        <dbReference type="ARBA" id="ARBA00023163"/>
    </source>
</evidence>
<dbReference type="PROSITE" id="PS01345">
    <property type="entry name" value="COE"/>
    <property type="match status" value="1"/>
</dbReference>
<feature type="compositionally biased region" description="Polar residues" evidence="12">
    <location>
        <begin position="502"/>
        <end position="511"/>
    </location>
</feature>
<dbReference type="OMA" id="GGVCWPG"/>
<evidence type="ECO:0000256" key="7">
    <source>
        <dbReference type="ARBA" id="ARBA00023125"/>
    </source>
</evidence>
<feature type="compositionally biased region" description="Polar residues" evidence="12">
    <location>
        <begin position="384"/>
        <end position="404"/>
    </location>
</feature>
<dbReference type="FunFam" id="2.60.40.3180:FF:000001">
    <property type="entry name" value="transcription factor COE1 isoform X2"/>
    <property type="match status" value="1"/>
</dbReference>
<keyword evidence="16" id="KW-1185">Reference proteome</keyword>
<evidence type="ECO:0000259" key="13">
    <source>
        <dbReference type="Pfam" id="PF16422"/>
    </source>
</evidence>
<dbReference type="GO" id="GO:0003677">
    <property type="term" value="F:DNA binding"/>
    <property type="evidence" value="ECO:0007669"/>
    <property type="project" value="UniProtKB-KW"/>
</dbReference>
<dbReference type="Pfam" id="PF16422">
    <property type="entry name" value="COE1_DBD"/>
    <property type="match status" value="1"/>
</dbReference>
<keyword evidence="7 11" id="KW-0238">DNA-binding</keyword>
<name>A0A669PIK9_PHACC</name>
<dbReference type="Ensembl" id="ENSPCLT00000009834.1">
    <property type="protein sequence ID" value="ENSPCLP00000007165.1"/>
    <property type="gene ID" value="ENSPCLG00000005973.1"/>
</dbReference>
<feature type="region of interest" description="Disordered" evidence="12">
    <location>
        <begin position="227"/>
        <end position="248"/>
    </location>
</feature>
<evidence type="ECO:0000256" key="8">
    <source>
        <dbReference type="ARBA" id="ARBA00023159"/>
    </source>
</evidence>
<evidence type="ECO:0000256" key="11">
    <source>
        <dbReference type="RuleBase" id="RU004489"/>
    </source>
</evidence>
<dbReference type="GO" id="GO:0008270">
    <property type="term" value="F:zinc ion binding"/>
    <property type="evidence" value="ECO:0007669"/>
    <property type="project" value="UniProtKB-KW"/>
</dbReference>
<keyword evidence="9 11" id="KW-0804">Transcription</keyword>
<dbReference type="CDD" id="cd11606">
    <property type="entry name" value="COE_DBD"/>
    <property type="match status" value="1"/>
</dbReference>
<evidence type="ECO:0000256" key="12">
    <source>
        <dbReference type="SAM" id="MobiDB-lite"/>
    </source>
</evidence>
<evidence type="ECO:0000313" key="15">
    <source>
        <dbReference type="Ensembl" id="ENSPCLP00000007165.1"/>
    </source>
</evidence>
<feature type="region of interest" description="Disordered" evidence="12">
    <location>
        <begin position="490"/>
        <end position="534"/>
    </location>
</feature>
<dbReference type="InterPro" id="IPR003523">
    <property type="entry name" value="Transcription_factor_COE"/>
</dbReference>
<organism evidence="15 16">
    <name type="scientific">Phasianus colchicus</name>
    <name type="common">Common pheasant</name>
    <dbReference type="NCBI Taxonomy" id="9054"/>
    <lineage>
        <taxon>Eukaryota</taxon>
        <taxon>Metazoa</taxon>
        <taxon>Chordata</taxon>
        <taxon>Craniata</taxon>
        <taxon>Vertebrata</taxon>
        <taxon>Euteleostomi</taxon>
        <taxon>Archelosauria</taxon>
        <taxon>Archosauria</taxon>
        <taxon>Dinosauria</taxon>
        <taxon>Saurischia</taxon>
        <taxon>Theropoda</taxon>
        <taxon>Coelurosauria</taxon>
        <taxon>Aves</taxon>
        <taxon>Neognathae</taxon>
        <taxon>Galloanserae</taxon>
        <taxon>Galliformes</taxon>
        <taxon>Phasianidae</taxon>
        <taxon>Phasianinae</taxon>
        <taxon>Phasianus</taxon>
    </lineage>
</organism>
<keyword evidence="8" id="KW-0010">Activator</keyword>
<dbReference type="InterPro" id="IPR032200">
    <property type="entry name" value="COE_DBD"/>
</dbReference>
<accession>A0A669PIK9</accession>
<dbReference type="Gene3D" id="1.10.287.4280">
    <property type="match status" value="1"/>
</dbReference>
<feature type="compositionally biased region" description="Basic and acidic residues" evidence="12">
    <location>
        <begin position="234"/>
        <end position="248"/>
    </location>
</feature>
<comment type="similarity">
    <text evidence="2 11">Belongs to the COE family.</text>
</comment>
<dbReference type="InterPro" id="IPR018350">
    <property type="entry name" value="Transcription_factor_COE_CS"/>
</dbReference>
<protein>
    <submittedName>
        <fullName evidence="15">EBF family member 4</fullName>
    </submittedName>
</protein>
<keyword evidence="3 11" id="KW-0479">Metal-binding</keyword>
<proteinExistence type="inferred from homology"/>
<reference evidence="15" key="1">
    <citation type="submission" date="2025-08" db="UniProtKB">
        <authorList>
            <consortium name="Ensembl"/>
        </authorList>
    </citation>
    <scope>IDENTIFICATION</scope>
</reference>
<evidence type="ECO:0000256" key="10">
    <source>
        <dbReference type="ARBA" id="ARBA00023242"/>
    </source>
</evidence>
<reference evidence="15" key="2">
    <citation type="submission" date="2025-09" db="UniProtKB">
        <authorList>
            <consortium name="Ensembl"/>
        </authorList>
    </citation>
    <scope>IDENTIFICATION</scope>
</reference>
<dbReference type="InterPro" id="IPR032201">
    <property type="entry name" value="COE_HLH"/>
</dbReference>
<keyword evidence="10 11" id="KW-0539">Nucleus</keyword>
<sequence>MFSVQEALPRGGLPMKEEPLTAGLPSVRWLQGTGILDASTAAQSGVGLARAHFEKQPPSNLRKSNFFHFVLAMYDRQGQPVEIERTSFVDFVEKEREQNGEKTNNGIHYRLQLLYSNGVRTEQDLYVRLIDSMSKQAIIYEGQDKNPEMCRVLLTHEIMCSRCCDKKSCGNRNETPSDPVIIDRFFLKFFLKCNQNCLKNVVVSTTVSVDGHVLAVSDNMFVHNNSKHGRRARRLDPSEGEHLGGHTHLEGFPWGRREAVGTLGWLPTHPPPPAALNEPTIDYGFQRLQKVIPRHPGDPERLPKEVLLKRAADLVEALYGMPHNNQDLILKRAADIAEALYSVPRGPAQLSTAHGPAAMVGVNSFGTQLAVSIGDAAQGPEQGFTRSSSSASPRGYVPSSTPQQGAYGGTSAINGYGGSGMAGLGVPGSPSFLNGSTANSPYAIMPASPPLGASSITLPSGTAASAPPGGFSFSPVNMISAVKQKSAFAPVVRPQSSPPPACSSTSGSSLQDAAFEDSDKFHTPTRSLQGLAYS</sequence>
<dbReference type="AlphaFoldDB" id="A0A669PIK9"/>
<evidence type="ECO:0000256" key="1">
    <source>
        <dbReference type="ARBA" id="ARBA00004123"/>
    </source>
</evidence>
<dbReference type="GO" id="GO:0005634">
    <property type="term" value="C:nucleus"/>
    <property type="evidence" value="ECO:0007669"/>
    <property type="project" value="UniProtKB-SubCell"/>
</dbReference>
<dbReference type="Pfam" id="PF16423">
    <property type="entry name" value="COE1_HLH"/>
    <property type="match status" value="1"/>
</dbReference>
<dbReference type="Gene3D" id="2.60.40.3180">
    <property type="entry name" value="Transcription factor COE1, DNA-binding domain"/>
    <property type="match status" value="1"/>
</dbReference>
<keyword evidence="11" id="KW-0217">Developmental protein</keyword>
<evidence type="ECO:0000313" key="16">
    <source>
        <dbReference type="Proteomes" id="UP000472261"/>
    </source>
</evidence>
<dbReference type="GO" id="GO:0045893">
    <property type="term" value="P:positive regulation of DNA-templated transcription"/>
    <property type="evidence" value="ECO:0007669"/>
    <property type="project" value="UniProtKB-ARBA"/>
</dbReference>
<dbReference type="Proteomes" id="UP000472261">
    <property type="component" value="Unplaced"/>
</dbReference>
<keyword evidence="5 11" id="KW-0862">Zinc</keyword>
<feature type="region of interest" description="Disordered" evidence="12">
    <location>
        <begin position="378"/>
        <end position="411"/>
    </location>
</feature>
<feature type="domain" description="Transcription factor COE DNA-binding" evidence="13">
    <location>
        <begin position="28"/>
        <end position="235"/>
    </location>
</feature>
<evidence type="ECO:0000256" key="4">
    <source>
        <dbReference type="ARBA" id="ARBA00022771"/>
    </source>
</evidence>
<keyword evidence="4 11" id="KW-0863">Zinc-finger</keyword>
<keyword evidence="6 11" id="KW-0805">Transcription regulation</keyword>
<comment type="subcellular location">
    <subcellularLocation>
        <location evidence="1 11">Nucleus</location>
    </subcellularLocation>
</comment>
<evidence type="ECO:0000259" key="14">
    <source>
        <dbReference type="Pfam" id="PF16423"/>
    </source>
</evidence>
<evidence type="ECO:0000256" key="2">
    <source>
        <dbReference type="ARBA" id="ARBA00010340"/>
    </source>
</evidence>
<evidence type="ECO:0000256" key="5">
    <source>
        <dbReference type="ARBA" id="ARBA00022833"/>
    </source>
</evidence>
<feature type="domain" description="Transcription factor COE helix-loop-helix" evidence="14">
    <location>
        <begin position="276"/>
        <end position="319"/>
    </location>
</feature>